<dbReference type="GO" id="GO:0035556">
    <property type="term" value="P:intracellular signal transduction"/>
    <property type="evidence" value="ECO:0007669"/>
    <property type="project" value="InterPro"/>
</dbReference>
<name>A0A915B1P0_PARUN</name>
<protein>
    <submittedName>
        <fullName evidence="4">Doublecortin domain-containing protein</fullName>
    </submittedName>
</protein>
<feature type="domain" description="Doublecortin" evidence="2">
    <location>
        <begin position="1"/>
        <end position="36"/>
    </location>
</feature>
<dbReference type="InterPro" id="IPR003533">
    <property type="entry name" value="Doublecortin_dom"/>
</dbReference>
<feature type="compositionally biased region" description="Polar residues" evidence="1">
    <location>
        <begin position="76"/>
        <end position="107"/>
    </location>
</feature>
<sequence>KTFDALLEEVSQGLQIAIFKIYTYAGRRVLSVDELMSMNEARVLAVPRHERPHLKRHAAALRATSLPPIRQEKVSKSNSATTSSRKLSSANGKKSPPNRNVPTYKNNSIDRPHLIRSRKRMQLTRQTAQTKNEATVLPAHSAKRRQREGENLNAAFVIDSPKVLSRSRKDDDDSGRPWSPEEADLKA</sequence>
<evidence type="ECO:0000313" key="4">
    <source>
        <dbReference type="WBParaSite" id="PgR023_g062_t01"/>
    </source>
</evidence>
<feature type="compositionally biased region" description="Polar residues" evidence="1">
    <location>
        <begin position="123"/>
        <end position="133"/>
    </location>
</feature>
<keyword evidence="3" id="KW-1185">Reference proteome</keyword>
<proteinExistence type="predicted"/>
<dbReference type="AlphaFoldDB" id="A0A915B1P0"/>
<dbReference type="SUPFAM" id="SSF89837">
    <property type="entry name" value="Doublecortin (DC)"/>
    <property type="match status" value="1"/>
</dbReference>
<dbReference type="Proteomes" id="UP000887569">
    <property type="component" value="Unplaced"/>
</dbReference>
<dbReference type="Pfam" id="PF03607">
    <property type="entry name" value="DCX"/>
    <property type="match status" value="1"/>
</dbReference>
<dbReference type="WBParaSite" id="PgR023_g062_t01">
    <property type="protein sequence ID" value="PgR023_g062_t01"/>
    <property type="gene ID" value="PgR023_g062"/>
</dbReference>
<evidence type="ECO:0000259" key="2">
    <source>
        <dbReference type="Pfam" id="PF03607"/>
    </source>
</evidence>
<accession>A0A915B1P0</accession>
<reference evidence="4" key="1">
    <citation type="submission" date="2022-11" db="UniProtKB">
        <authorList>
            <consortium name="WormBaseParasite"/>
        </authorList>
    </citation>
    <scope>IDENTIFICATION</scope>
</reference>
<evidence type="ECO:0000313" key="3">
    <source>
        <dbReference type="Proteomes" id="UP000887569"/>
    </source>
</evidence>
<feature type="region of interest" description="Disordered" evidence="1">
    <location>
        <begin position="60"/>
        <end position="187"/>
    </location>
</feature>
<organism evidence="3 4">
    <name type="scientific">Parascaris univalens</name>
    <name type="common">Nematode worm</name>
    <dbReference type="NCBI Taxonomy" id="6257"/>
    <lineage>
        <taxon>Eukaryota</taxon>
        <taxon>Metazoa</taxon>
        <taxon>Ecdysozoa</taxon>
        <taxon>Nematoda</taxon>
        <taxon>Chromadorea</taxon>
        <taxon>Rhabditida</taxon>
        <taxon>Spirurina</taxon>
        <taxon>Ascaridomorpha</taxon>
        <taxon>Ascaridoidea</taxon>
        <taxon>Ascarididae</taxon>
        <taxon>Parascaris</taxon>
    </lineage>
</organism>
<evidence type="ECO:0000256" key="1">
    <source>
        <dbReference type="SAM" id="MobiDB-lite"/>
    </source>
</evidence>
<dbReference type="InterPro" id="IPR036572">
    <property type="entry name" value="Doublecortin_dom_sf"/>
</dbReference>